<keyword evidence="4" id="KW-1185">Reference proteome</keyword>
<evidence type="ECO:0000313" key="3">
    <source>
        <dbReference type="EMBL" id="KGM09336.1"/>
    </source>
</evidence>
<feature type="transmembrane region" description="Helical" evidence="1">
    <location>
        <begin position="107"/>
        <end position="126"/>
    </location>
</feature>
<dbReference type="EMBL" id="AXCY01000103">
    <property type="protein sequence ID" value="KGM09336.1"/>
    <property type="molecule type" value="Genomic_DNA"/>
</dbReference>
<keyword evidence="3" id="KW-0012">Acyltransferase</keyword>
<dbReference type="PANTHER" id="PTHR37312:SF1">
    <property type="entry name" value="MEMBRANE-BOUND ACYLTRANSFERASE YKRP-RELATED"/>
    <property type="match status" value="1"/>
</dbReference>
<evidence type="ECO:0000259" key="2">
    <source>
        <dbReference type="Pfam" id="PF01757"/>
    </source>
</evidence>
<feature type="domain" description="Acyltransferase 3" evidence="2">
    <location>
        <begin position="3"/>
        <end position="276"/>
    </location>
</feature>
<evidence type="ECO:0000256" key="1">
    <source>
        <dbReference type="SAM" id="Phobius"/>
    </source>
</evidence>
<dbReference type="Pfam" id="PF01757">
    <property type="entry name" value="Acyl_transf_3"/>
    <property type="match status" value="1"/>
</dbReference>
<comment type="caution">
    <text evidence="3">The sequence shown here is derived from an EMBL/GenBank/DDBJ whole genome shotgun (WGS) entry which is preliminary data.</text>
</comment>
<keyword evidence="3" id="KW-0808">Transferase</keyword>
<feature type="transmembrane region" description="Helical" evidence="1">
    <location>
        <begin position="286"/>
        <end position="310"/>
    </location>
</feature>
<dbReference type="InterPro" id="IPR002656">
    <property type="entry name" value="Acyl_transf_3_dom"/>
</dbReference>
<reference evidence="3 4" key="1">
    <citation type="submission" date="2013-08" db="EMBL/GenBank/DDBJ databases">
        <title>Genome sequencing of Cellulomonas carbonis T26.</title>
        <authorList>
            <person name="Chen F."/>
            <person name="Li Y."/>
            <person name="Wang G."/>
        </authorList>
    </citation>
    <scope>NUCLEOTIDE SEQUENCE [LARGE SCALE GENOMIC DNA]</scope>
    <source>
        <strain evidence="3 4">T26</strain>
    </source>
</reference>
<feature type="transmembrane region" description="Helical" evidence="1">
    <location>
        <begin position="66"/>
        <end position="87"/>
    </location>
</feature>
<evidence type="ECO:0000313" key="4">
    <source>
        <dbReference type="Proteomes" id="UP000029839"/>
    </source>
</evidence>
<protein>
    <submittedName>
        <fullName evidence="3">Acyltransferase</fullName>
    </submittedName>
</protein>
<feature type="transmembrane region" description="Helical" evidence="1">
    <location>
        <begin position="252"/>
        <end position="274"/>
    </location>
</feature>
<keyword evidence="1" id="KW-1133">Transmembrane helix</keyword>
<feature type="transmembrane region" description="Helical" evidence="1">
    <location>
        <begin position="28"/>
        <end position="45"/>
    </location>
</feature>
<gene>
    <name evidence="3" type="ORF">N868_02520</name>
</gene>
<feature type="transmembrane region" description="Helical" evidence="1">
    <location>
        <begin position="155"/>
        <end position="175"/>
    </location>
</feature>
<feature type="transmembrane region" description="Helical" evidence="1">
    <location>
        <begin position="220"/>
        <end position="240"/>
    </location>
</feature>
<organism evidence="3 4">
    <name type="scientific">Cellulomonas carbonis T26</name>
    <dbReference type="NCBI Taxonomy" id="947969"/>
    <lineage>
        <taxon>Bacteria</taxon>
        <taxon>Bacillati</taxon>
        <taxon>Actinomycetota</taxon>
        <taxon>Actinomycetes</taxon>
        <taxon>Micrococcales</taxon>
        <taxon>Cellulomonadaceae</taxon>
        <taxon>Cellulomonas</taxon>
    </lineage>
</organism>
<feature type="transmembrane region" description="Helical" evidence="1">
    <location>
        <begin position="187"/>
        <end position="208"/>
    </location>
</feature>
<name>A0A0A0BN06_9CELL</name>
<sequence length="322" mass="33212">MGVDLVRVLAIVAVVVGHVWDEPTVRSVVHPWHVPVFFVLSGYLWRGGRGVREELARRVPTLLVPYVAWLVVILAVVLGVTAARGGPVALGSVRDALLGGAYAGRPFSAFWFVTALLVTVVAYRVLDGAPRAVVWLVAGTGLLAGHVAGDALAAVPLSVGLALPCLVLVAAGAELARLRPRLAGRTVPFVGLGLVGVGAVAVAAGVSAPVDLKQVDLGTPVVSMVVAVTISAGLVLLAEWGTARVGRHTARLVLDLAAAGLMVVLSHALVLWLLGTPHEGRPLDAALALAVPWGVGLLLLRVPIASRVLLGRPVRPAVRPVA</sequence>
<proteinExistence type="predicted"/>
<accession>A0A0A0BN06</accession>
<dbReference type="PANTHER" id="PTHR37312">
    <property type="entry name" value="MEMBRANE-BOUND ACYLTRANSFERASE YKRP-RELATED"/>
    <property type="match status" value="1"/>
</dbReference>
<dbReference type="GO" id="GO:0016747">
    <property type="term" value="F:acyltransferase activity, transferring groups other than amino-acyl groups"/>
    <property type="evidence" value="ECO:0007669"/>
    <property type="project" value="InterPro"/>
</dbReference>
<feature type="transmembrane region" description="Helical" evidence="1">
    <location>
        <begin position="133"/>
        <end position="149"/>
    </location>
</feature>
<dbReference type="Proteomes" id="UP000029839">
    <property type="component" value="Unassembled WGS sequence"/>
</dbReference>
<keyword evidence="1" id="KW-0812">Transmembrane</keyword>
<reference evidence="3 4" key="2">
    <citation type="journal article" date="2015" name="Stand. Genomic Sci.">
        <title>Draft genome sequence of Cellulomonas carbonis T26(T) and comparative analysis of six Cellulomonas genomes.</title>
        <authorList>
            <person name="Zhuang W."/>
            <person name="Zhang S."/>
            <person name="Xia X."/>
            <person name="Wang G."/>
        </authorList>
    </citation>
    <scope>NUCLEOTIDE SEQUENCE [LARGE SCALE GENOMIC DNA]</scope>
    <source>
        <strain evidence="3 4">T26</strain>
    </source>
</reference>
<dbReference type="AlphaFoldDB" id="A0A0A0BN06"/>
<dbReference type="InterPro" id="IPR052734">
    <property type="entry name" value="Nod_factor_acetyltransferase"/>
</dbReference>
<keyword evidence="1" id="KW-0472">Membrane</keyword>